<evidence type="ECO:0000256" key="2">
    <source>
        <dbReference type="ARBA" id="ARBA00022525"/>
    </source>
</evidence>
<feature type="compositionally biased region" description="Low complexity" evidence="6">
    <location>
        <begin position="1073"/>
        <end position="1096"/>
    </location>
</feature>
<feature type="domain" description="Gram-positive cocci surface proteins LPxTG" evidence="8">
    <location>
        <begin position="1237"/>
        <end position="1272"/>
    </location>
</feature>
<dbReference type="InterPro" id="IPR009459">
    <property type="entry name" value="MucBP_dom"/>
</dbReference>
<proteinExistence type="predicted"/>
<dbReference type="PROSITE" id="PS50847">
    <property type="entry name" value="GRAM_POS_ANCHORING"/>
    <property type="match status" value="1"/>
</dbReference>
<dbReference type="InterPro" id="IPR019931">
    <property type="entry name" value="LPXTG_anchor"/>
</dbReference>
<keyword evidence="7" id="KW-0812">Transmembrane</keyword>
<name>A0A0F4L9J8_9LACO</name>
<evidence type="ECO:0000256" key="7">
    <source>
        <dbReference type="SAM" id="Phobius"/>
    </source>
</evidence>
<dbReference type="EMBL" id="JXBY01000028">
    <property type="protein sequence ID" value="KJY54266.1"/>
    <property type="molecule type" value="Genomic_DNA"/>
</dbReference>
<evidence type="ECO:0000256" key="5">
    <source>
        <dbReference type="ARBA" id="ARBA00023088"/>
    </source>
</evidence>
<dbReference type="NCBIfam" id="TIGR02167">
    <property type="entry name" value="Liste_lipo_26"/>
    <property type="match status" value="13"/>
</dbReference>
<dbReference type="GO" id="GO:0031146">
    <property type="term" value="P:SCF-dependent proteasomal ubiquitin-dependent protein catabolic process"/>
    <property type="evidence" value="ECO:0007669"/>
    <property type="project" value="TreeGrafter"/>
</dbReference>
<protein>
    <submittedName>
        <fullName evidence="9">Lipoprotein (Precursor)</fullName>
    </submittedName>
</protein>
<keyword evidence="7" id="KW-0472">Membrane</keyword>
<dbReference type="Proteomes" id="UP000033533">
    <property type="component" value="Unassembled WGS sequence"/>
</dbReference>
<feature type="compositionally biased region" description="Polar residues" evidence="6">
    <location>
        <begin position="74"/>
        <end position="119"/>
    </location>
</feature>
<feature type="compositionally biased region" description="Low complexity" evidence="6">
    <location>
        <begin position="1049"/>
        <end position="1065"/>
    </location>
</feature>
<evidence type="ECO:0000259" key="8">
    <source>
        <dbReference type="PROSITE" id="PS50847"/>
    </source>
</evidence>
<dbReference type="RefSeq" id="WP_052697114.1">
    <property type="nucleotide sequence ID" value="NZ_JBHSZS010000008.1"/>
</dbReference>
<dbReference type="STRING" id="1218493.JF76_17770"/>
<keyword evidence="4" id="KW-0677">Repeat</keyword>
<evidence type="ECO:0000256" key="6">
    <source>
        <dbReference type="SAM" id="MobiDB-lite"/>
    </source>
</evidence>
<feature type="compositionally biased region" description="Low complexity" evidence="6">
    <location>
        <begin position="120"/>
        <end position="148"/>
    </location>
</feature>
<dbReference type="PANTHER" id="PTHR13318">
    <property type="entry name" value="PARTNER OF PAIRED, ISOFORM B-RELATED"/>
    <property type="match status" value="1"/>
</dbReference>
<gene>
    <name evidence="9" type="ORF">JF76_17770</name>
</gene>
<feature type="compositionally biased region" description="Low complexity" evidence="6">
    <location>
        <begin position="1104"/>
        <end position="1176"/>
    </location>
</feature>
<evidence type="ECO:0000256" key="3">
    <source>
        <dbReference type="ARBA" id="ARBA00022729"/>
    </source>
</evidence>
<dbReference type="InterPro" id="IPR005046">
    <property type="entry name" value="DUF285"/>
</dbReference>
<keyword evidence="3" id="KW-0732">Signal</keyword>
<dbReference type="SUPFAM" id="SSF52058">
    <property type="entry name" value="L domain-like"/>
    <property type="match status" value="1"/>
</dbReference>
<evidence type="ECO:0000313" key="10">
    <source>
        <dbReference type="Proteomes" id="UP000033533"/>
    </source>
</evidence>
<dbReference type="GO" id="GO:0019005">
    <property type="term" value="C:SCF ubiquitin ligase complex"/>
    <property type="evidence" value="ECO:0007669"/>
    <property type="project" value="TreeGrafter"/>
</dbReference>
<reference evidence="9 10" key="1">
    <citation type="submission" date="2014-12" db="EMBL/GenBank/DDBJ databases">
        <title>Comparative genomics of the lactic acid bacteria isolated from the honey bee gut.</title>
        <authorList>
            <person name="Ellegaard K.M."/>
            <person name="Tamarit D."/>
            <person name="Javelind E."/>
            <person name="Olofsson T."/>
            <person name="Andersson S.G."/>
            <person name="Vasquez A."/>
        </authorList>
    </citation>
    <scope>NUCLEOTIDE SEQUENCE [LARGE SCALE GENOMIC DNA]</scope>
    <source>
        <strain evidence="9 10">Biut2</strain>
    </source>
</reference>
<dbReference type="Pfam" id="PF06458">
    <property type="entry name" value="MucBP"/>
    <property type="match status" value="2"/>
</dbReference>
<sequence length="1272" mass="137931">MNKLRNTNKQGEKLLLGGMAAAAFGLISTKPKTVKAANLNGNHSTFKKTKKAAVKTKINYQTARSKLTRDSDSPKPQTSFENQDELTNQKDLIGSDSNTNITKPTNSEQNPVSNNDSSQNTAASENNNKENSSNSNTIQTSSQDTDSNNFDPNQAAKSAVTSKWNGLTVSYESNTDELTIYGGTDTPAVISNNIEPIKKISIDGNINDVASNYVKTITIKGKIKIIGSADNLFADLFNLETINGLENIDTQEVTNMANMFSGSYKLSSLDLSNFDTSNVTDMNSMFYGCSALKNLKFDPAKFNTAKVTNMASMFKNCGVQSIDLSHFNTSNVTNMADMFSWCAVTNLDLSHFDTAQVTNMSGMFNGNFLHALDVSCLYTAKVTNMAKMFANSKNLTSINFGTKDATKFNTSNVTDMSDMFNTSEKLTDIDLSTFNTAKVTNMADMFFSCKALTGLDLSPLVTSNVTDMNGMFQYCNGLTSLDVSPLETAKVTNMARMFYSCQGLTSLDVSTFKTSNVTSMEDMFHYCSNLTDLKFGNPGTTTFDTSNVVTMKNMFSYCGAMVNLDLSAFDTSKVEVFTLMFDNCSRLANLNLSSFKTSAKTNVSGGISMDYMFRSCSSLETIDVSHFDTSNVGNMRGMFDTCYSLTSLDLTNFVTSNVSDMSDMFNQCASLKRLNLSSFDTSNVTNMYFMFANSGLERLDISNFDMSNISNTDNMLGGLKNLKILVLGKKNNIGTSHFNGNLNSGFNTSGTWTNMGSGQVPKDQNSWSADQLVNKYDPSKDYDTYVNFSAPSLITVKYIDNNQKDIEPAEQLYDFKNTALLDTLPTFNSIKLNRNTDYQLEHIELDGRTVSDLQNVKFGDIPHTITFVYNAIPAGVITVYYKYKDKEDKLHDILENGKPKTATISGSLHDRSANIKFDVLDGYTKESYQINEGKPVDNTDDFTVPLTKDPQTVILIYNPISAGTITVNYKYKDKDGLHDILDENSEPKTTTINGYLFEHSANIKFDALDGYTKESYQINEGKPVISTDDFTVPLTKDPQTVTLIYSQTSGNNSSNGSNGSNNSGDNGSGSNGSNGSNSNGNDSGSNGSNGSSSSGSNGSGNNGSGNNNSNNSSSGNNNPGSGINNSSSNNSGNSSSSSGNNSSSSSNNNGATGSIGNNSDNNLNNGSNNTGSNVSSGKHKNTSKKLNKHRNKPSSNNKGFTKLKNKSNKYNKYNNGKTKNMEKAGSSNIATHKEKLLPQTGSNKRSSLAVLALGGLALASALSAIWFNHKED</sequence>
<dbReference type="Pfam" id="PF03382">
    <property type="entry name" value="DUF285"/>
    <property type="match status" value="4"/>
</dbReference>
<accession>A0A0F4L9J8</accession>
<dbReference type="InterPro" id="IPR032675">
    <property type="entry name" value="LRR_dom_sf"/>
</dbReference>
<evidence type="ECO:0000313" key="9">
    <source>
        <dbReference type="EMBL" id="KJY54266.1"/>
    </source>
</evidence>
<keyword evidence="1" id="KW-0134">Cell wall</keyword>
<dbReference type="AlphaFoldDB" id="A0A0F4L9J8"/>
<organism evidence="9 10">
    <name type="scientific">Lactobacillus kullabergensis</name>
    <dbReference type="NCBI Taxonomy" id="1218493"/>
    <lineage>
        <taxon>Bacteria</taxon>
        <taxon>Bacillati</taxon>
        <taxon>Bacillota</taxon>
        <taxon>Bacilli</taxon>
        <taxon>Lactobacillales</taxon>
        <taxon>Lactobacillaceae</taxon>
        <taxon>Lactobacillus</taxon>
    </lineage>
</organism>
<dbReference type="HOGENOM" id="CLU_263806_0_0_9"/>
<dbReference type="Gene3D" id="3.80.10.10">
    <property type="entry name" value="Ribonuclease Inhibitor"/>
    <property type="match status" value="2"/>
</dbReference>
<feature type="compositionally biased region" description="Basic residues" evidence="6">
    <location>
        <begin position="1177"/>
        <end position="1192"/>
    </location>
</feature>
<feature type="region of interest" description="Disordered" evidence="6">
    <location>
        <begin position="1046"/>
        <end position="1223"/>
    </location>
</feature>
<feature type="compositionally biased region" description="Polar residues" evidence="6">
    <location>
        <begin position="149"/>
        <end position="162"/>
    </location>
</feature>
<keyword evidence="5" id="KW-0572">Peptidoglycan-anchor</keyword>
<dbReference type="InterPro" id="IPR011889">
    <property type="entry name" value="Liste_lipo_26"/>
</dbReference>
<feature type="region of interest" description="Disordered" evidence="6">
    <location>
        <begin position="59"/>
        <end position="162"/>
    </location>
</feature>
<evidence type="ECO:0000256" key="1">
    <source>
        <dbReference type="ARBA" id="ARBA00022512"/>
    </source>
</evidence>
<keyword evidence="2" id="KW-0964">Secreted</keyword>
<keyword evidence="9" id="KW-0449">Lipoprotein</keyword>
<dbReference type="PATRIC" id="fig|1218493.3.peg.1864"/>
<dbReference type="OrthoDB" id="2265247at2"/>
<comment type="caution">
    <text evidence="9">The sequence shown here is derived from an EMBL/GenBank/DDBJ whole genome shotgun (WGS) entry which is preliminary data.</text>
</comment>
<evidence type="ECO:0000256" key="4">
    <source>
        <dbReference type="ARBA" id="ARBA00022737"/>
    </source>
</evidence>
<keyword evidence="7" id="KW-1133">Transmembrane helix</keyword>
<feature type="transmembrane region" description="Helical" evidence="7">
    <location>
        <begin position="1248"/>
        <end position="1267"/>
    </location>
</feature>